<dbReference type="CDD" id="cd07361">
    <property type="entry name" value="MEMO_like"/>
    <property type="match status" value="1"/>
</dbReference>
<comment type="caution">
    <text evidence="3">The sequence shown here is derived from an EMBL/GenBank/DDBJ whole genome shotgun (WGS) entry which is preliminary data.</text>
</comment>
<organism evidence="3 4">
    <name type="scientific">Symbiodinium microadriaticum</name>
    <name type="common">Dinoflagellate</name>
    <name type="synonym">Zooxanthella microadriatica</name>
    <dbReference type="NCBI Taxonomy" id="2951"/>
    <lineage>
        <taxon>Eukaryota</taxon>
        <taxon>Sar</taxon>
        <taxon>Alveolata</taxon>
        <taxon>Dinophyceae</taxon>
        <taxon>Suessiales</taxon>
        <taxon>Symbiodiniaceae</taxon>
        <taxon>Symbiodinium</taxon>
    </lineage>
</organism>
<dbReference type="NCBIfam" id="TIGR04336">
    <property type="entry name" value="AmmeMemoSam_B"/>
    <property type="match status" value="1"/>
</dbReference>
<evidence type="ECO:0000256" key="2">
    <source>
        <dbReference type="SAM" id="MobiDB-lite"/>
    </source>
</evidence>
<dbReference type="AlphaFoldDB" id="A0A1Q9C028"/>
<dbReference type="EMBL" id="LSRX01002076">
    <property type="protein sequence ID" value="OLP76282.1"/>
    <property type="molecule type" value="Genomic_DNA"/>
</dbReference>
<accession>A0A1Q9C028</accession>
<dbReference type="Pfam" id="PF01875">
    <property type="entry name" value="Memo"/>
    <property type="match status" value="1"/>
</dbReference>
<feature type="region of interest" description="Disordered" evidence="2">
    <location>
        <begin position="1"/>
        <end position="36"/>
    </location>
</feature>
<sequence>MAKQNTEMRGWPAKMGSGRPSPSVRRPTHAGSWYEDDPEILREELQQMLGAEYADGATEDAGLCAVIAPHAGLRFSGSVAAGVYARVDVASVECIFLLGPSHHEPLEGCALPGEEVLAYRTPLGDLPLDLAVLAELRKTHEFSHLPMHVDE</sequence>
<keyword evidence="4" id="KW-1185">Reference proteome</keyword>
<name>A0A1Q9C028_SYMMI</name>
<dbReference type="PANTHER" id="PTHR11060:SF0">
    <property type="entry name" value="PROTEIN MEMO1"/>
    <property type="match status" value="1"/>
</dbReference>
<gene>
    <name evidence="3" type="primary">memo1</name>
    <name evidence="3" type="ORF">AK812_SmicGene43808</name>
</gene>
<dbReference type="Proteomes" id="UP000186817">
    <property type="component" value="Unassembled WGS sequence"/>
</dbReference>
<dbReference type="Gene3D" id="3.40.830.10">
    <property type="entry name" value="LigB-like"/>
    <property type="match status" value="1"/>
</dbReference>
<dbReference type="PANTHER" id="PTHR11060">
    <property type="entry name" value="PROTEIN MEMO1"/>
    <property type="match status" value="1"/>
</dbReference>
<evidence type="ECO:0000256" key="1">
    <source>
        <dbReference type="ARBA" id="ARBA00006315"/>
    </source>
</evidence>
<dbReference type="OrthoDB" id="417112at2759"/>
<evidence type="ECO:0000313" key="4">
    <source>
        <dbReference type="Proteomes" id="UP000186817"/>
    </source>
</evidence>
<evidence type="ECO:0000313" key="3">
    <source>
        <dbReference type="EMBL" id="OLP76282.1"/>
    </source>
</evidence>
<dbReference type="InterPro" id="IPR002737">
    <property type="entry name" value="MEMO1_fam"/>
</dbReference>
<feature type="non-terminal residue" evidence="3">
    <location>
        <position position="151"/>
    </location>
</feature>
<reference evidence="3 4" key="1">
    <citation type="submission" date="2016-02" db="EMBL/GenBank/DDBJ databases">
        <title>Genome analysis of coral dinoflagellate symbionts highlights evolutionary adaptations to a symbiotic lifestyle.</title>
        <authorList>
            <person name="Aranda M."/>
            <person name="Li Y."/>
            <person name="Liew Y.J."/>
            <person name="Baumgarten S."/>
            <person name="Simakov O."/>
            <person name="Wilson M."/>
            <person name="Piel J."/>
            <person name="Ashoor H."/>
            <person name="Bougouffa S."/>
            <person name="Bajic V.B."/>
            <person name="Ryu T."/>
            <person name="Ravasi T."/>
            <person name="Bayer T."/>
            <person name="Micklem G."/>
            <person name="Kim H."/>
            <person name="Bhak J."/>
            <person name="Lajeunesse T.C."/>
            <person name="Voolstra C.R."/>
        </authorList>
    </citation>
    <scope>NUCLEOTIDE SEQUENCE [LARGE SCALE GENOMIC DNA]</scope>
    <source>
        <strain evidence="3 4">CCMP2467</strain>
    </source>
</reference>
<protein>
    <submittedName>
        <fullName evidence="3">Protein MEMO1</fullName>
    </submittedName>
</protein>
<comment type="similarity">
    <text evidence="1">Belongs to the MEMO1 family.</text>
</comment>
<proteinExistence type="inferred from homology"/>